<dbReference type="AlphaFoldDB" id="A0A317X8C8"/>
<name>A0A317X8C8_9EURO</name>
<dbReference type="VEuPathDB" id="FungiDB:BO70DRAFT_425488"/>
<keyword evidence="2" id="KW-1185">Reference proteome</keyword>
<dbReference type="RefSeq" id="XP_025404569.1">
    <property type="nucleotide sequence ID" value="XM_025547694.1"/>
</dbReference>
<sequence length="318" mass="35160">MARRFRWKLTSDEHRCISFFERRVRPSIVAYLDCLLWQRLVLQISQVDPAAFHALVAFSAMYADYETRESRPFRPEKEVDSTWNAFALDTIVFAGPIRHSVDFYVSSTLCQLSIGVEAGKLTGITIPAKEATGPWCSARSLRRFAASARGHPPPTTADCQDSLPSILADMFDIEERGAAVAPAVTIRTYTNLLVHTFVTSSLVSRCAIWSNAIAMDTISLLSRPPTKPLAKALPSDHASYTRHNAPVPLPPAPITLLAPVILVTSHDMTLTYGFDERPGGITPRSSRIDLMSSSPICARYVKHPRSIEVISKPDTVSH</sequence>
<protein>
    <submittedName>
        <fullName evidence="1">Uncharacterized protein</fullName>
    </submittedName>
</protein>
<dbReference type="EMBL" id="MSFL01000001">
    <property type="protein sequence ID" value="PWY92830.1"/>
    <property type="molecule type" value="Genomic_DNA"/>
</dbReference>
<accession>A0A317X8C8</accession>
<dbReference type="GeneID" id="37069931"/>
<dbReference type="Proteomes" id="UP000247233">
    <property type="component" value="Unassembled WGS sequence"/>
</dbReference>
<organism evidence="1 2">
    <name type="scientific">Aspergillus heteromorphus CBS 117.55</name>
    <dbReference type="NCBI Taxonomy" id="1448321"/>
    <lineage>
        <taxon>Eukaryota</taxon>
        <taxon>Fungi</taxon>
        <taxon>Dikarya</taxon>
        <taxon>Ascomycota</taxon>
        <taxon>Pezizomycotina</taxon>
        <taxon>Eurotiomycetes</taxon>
        <taxon>Eurotiomycetidae</taxon>
        <taxon>Eurotiales</taxon>
        <taxon>Aspergillaceae</taxon>
        <taxon>Aspergillus</taxon>
        <taxon>Aspergillus subgen. Circumdati</taxon>
    </lineage>
</organism>
<evidence type="ECO:0000313" key="1">
    <source>
        <dbReference type="EMBL" id="PWY92830.1"/>
    </source>
</evidence>
<proteinExistence type="predicted"/>
<comment type="caution">
    <text evidence="1">The sequence shown here is derived from an EMBL/GenBank/DDBJ whole genome shotgun (WGS) entry which is preliminary data.</text>
</comment>
<gene>
    <name evidence="1" type="ORF">BO70DRAFT_425488</name>
</gene>
<evidence type="ECO:0000313" key="2">
    <source>
        <dbReference type="Proteomes" id="UP000247233"/>
    </source>
</evidence>
<dbReference type="OrthoDB" id="3172332at2759"/>
<reference evidence="1 2" key="1">
    <citation type="submission" date="2016-12" db="EMBL/GenBank/DDBJ databases">
        <title>The genomes of Aspergillus section Nigri reveals drivers in fungal speciation.</title>
        <authorList>
            <consortium name="DOE Joint Genome Institute"/>
            <person name="Vesth T.C."/>
            <person name="Nybo J."/>
            <person name="Theobald S."/>
            <person name="Brandl J."/>
            <person name="Frisvad J.C."/>
            <person name="Nielsen K.F."/>
            <person name="Lyhne E.K."/>
            <person name="Kogle M.E."/>
            <person name="Kuo A."/>
            <person name="Riley R."/>
            <person name="Clum A."/>
            <person name="Nolan M."/>
            <person name="Lipzen A."/>
            <person name="Salamov A."/>
            <person name="Henrissat B."/>
            <person name="Wiebenga A."/>
            <person name="De Vries R.P."/>
            <person name="Grigoriev I.V."/>
            <person name="Mortensen U.H."/>
            <person name="Andersen M.R."/>
            <person name="Baker S.E."/>
        </authorList>
    </citation>
    <scope>NUCLEOTIDE SEQUENCE [LARGE SCALE GENOMIC DNA]</scope>
    <source>
        <strain evidence="1 2">CBS 117.55</strain>
    </source>
</reference>